<evidence type="ECO:0000313" key="3">
    <source>
        <dbReference type="Proteomes" id="UP000663845"/>
    </source>
</evidence>
<dbReference type="EMBL" id="CAJNOG010000139">
    <property type="protein sequence ID" value="CAF0998564.1"/>
    <property type="molecule type" value="Genomic_DNA"/>
</dbReference>
<dbReference type="SUPFAM" id="SSF48726">
    <property type="entry name" value="Immunoglobulin"/>
    <property type="match status" value="1"/>
</dbReference>
<dbReference type="Gene3D" id="2.60.40.10">
    <property type="entry name" value="Immunoglobulins"/>
    <property type="match status" value="1"/>
</dbReference>
<dbReference type="InterPro" id="IPR003599">
    <property type="entry name" value="Ig_sub"/>
</dbReference>
<evidence type="ECO:0000313" key="2">
    <source>
        <dbReference type="EMBL" id="CAF0998564.1"/>
    </source>
</evidence>
<gene>
    <name evidence="2" type="ORF">JYZ213_LOCUS15864</name>
</gene>
<reference evidence="2" key="1">
    <citation type="submission" date="2021-02" db="EMBL/GenBank/DDBJ databases">
        <authorList>
            <person name="Nowell W R."/>
        </authorList>
    </citation>
    <scope>NUCLEOTIDE SEQUENCE</scope>
</reference>
<dbReference type="PROSITE" id="PS50835">
    <property type="entry name" value="IG_LIKE"/>
    <property type="match status" value="1"/>
</dbReference>
<dbReference type="InterPro" id="IPR013783">
    <property type="entry name" value="Ig-like_fold"/>
</dbReference>
<comment type="caution">
    <text evidence="2">The sequence shown here is derived from an EMBL/GenBank/DDBJ whole genome shotgun (WGS) entry which is preliminary data.</text>
</comment>
<evidence type="ECO:0000259" key="1">
    <source>
        <dbReference type="PROSITE" id="PS50835"/>
    </source>
</evidence>
<sequence length="544" mass="63390">MSQIKIPLIPADCLLCQSAYEVDIQLIDEQLIGNRTIQRIKIFLKNFEIEDSSYICLIKVCPIIVEYGNDGIFLNITSTLFSHVFLSLIYFNHSILCSIQTRFTIFSNKTSLSCTNEIYLHPRLNNYISTQLKIYNCRANLFFEQNIYQTSIKFQHTNFSTYNQTISIKSLEQICEYLLDSTSYLGNISTIEINELLTTVTIFPFYNPWKKDIQILGRCRTKFISYQDMFFTNDIVNIRNISAEQGQTIQIHCPINGSQKYLKYTCAEQGQTIQIHCPINGSQKYLKYTWYYQRYQPKYQISNNRTIILRNITEQMQGKYMCVGDDGNELLEFEMTLNVFTHNETNKISFHFIIIKSSSINYPIEKRNSLTIHHDVRVKIQQSSGQQIGNSLWNQVPYHTLDYIDEQPIYHIVSTDDSSNQLPQIPSWPWIKQFNSDKKQEQIPHRFSIRHRNINGQLPTQLAVNIPSNSNMTVSSLVKFNQISDLLNNNIIEQCNDMEILKISVPLLNQYPLVKSTSSIISFDSQIELEEFNKMTTVCMDTEL</sequence>
<accession>A0A814GMQ8</accession>
<feature type="domain" description="Ig-like" evidence="1">
    <location>
        <begin position="254"/>
        <end position="338"/>
    </location>
</feature>
<dbReference type="InterPro" id="IPR036179">
    <property type="entry name" value="Ig-like_dom_sf"/>
</dbReference>
<dbReference type="Proteomes" id="UP000663845">
    <property type="component" value="Unassembled WGS sequence"/>
</dbReference>
<dbReference type="InterPro" id="IPR007110">
    <property type="entry name" value="Ig-like_dom"/>
</dbReference>
<protein>
    <recommendedName>
        <fullName evidence="1">Ig-like domain-containing protein</fullName>
    </recommendedName>
</protein>
<dbReference type="SMART" id="SM00409">
    <property type="entry name" value="IG"/>
    <property type="match status" value="1"/>
</dbReference>
<name>A0A814GMQ8_9BILA</name>
<dbReference type="AlphaFoldDB" id="A0A814GMQ8"/>
<organism evidence="2 3">
    <name type="scientific">Adineta steineri</name>
    <dbReference type="NCBI Taxonomy" id="433720"/>
    <lineage>
        <taxon>Eukaryota</taxon>
        <taxon>Metazoa</taxon>
        <taxon>Spiralia</taxon>
        <taxon>Gnathifera</taxon>
        <taxon>Rotifera</taxon>
        <taxon>Eurotatoria</taxon>
        <taxon>Bdelloidea</taxon>
        <taxon>Adinetida</taxon>
        <taxon>Adinetidae</taxon>
        <taxon>Adineta</taxon>
    </lineage>
</organism>
<proteinExistence type="predicted"/>